<name>A0A8H4UGX0_9HYPO</name>
<dbReference type="AlphaFoldDB" id="A0A8H4UGX0"/>
<proteinExistence type="predicted"/>
<organism evidence="1 2">
    <name type="scientific">Fusarium zealandicum</name>
    <dbReference type="NCBI Taxonomy" id="1053134"/>
    <lineage>
        <taxon>Eukaryota</taxon>
        <taxon>Fungi</taxon>
        <taxon>Dikarya</taxon>
        <taxon>Ascomycota</taxon>
        <taxon>Pezizomycotina</taxon>
        <taxon>Sordariomycetes</taxon>
        <taxon>Hypocreomycetidae</taxon>
        <taxon>Hypocreales</taxon>
        <taxon>Nectriaceae</taxon>
        <taxon>Fusarium</taxon>
        <taxon>Fusarium staphyleae species complex</taxon>
    </lineage>
</organism>
<reference evidence="1" key="2">
    <citation type="submission" date="2020-05" db="EMBL/GenBank/DDBJ databases">
        <authorList>
            <person name="Kim H.-S."/>
            <person name="Proctor R.H."/>
            <person name="Brown D.W."/>
        </authorList>
    </citation>
    <scope>NUCLEOTIDE SEQUENCE</scope>
    <source>
        <strain evidence="1">NRRL 22465</strain>
    </source>
</reference>
<evidence type="ECO:0000313" key="1">
    <source>
        <dbReference type="EMBL" id="KAF4976372.1"/>
    </source>
</evidence>
<reference evidence="1" key="1">
    <citation type="journal article" date="2020" name="BMC Genomics">
        <title>Correction to: Identification and distribution of gene clusters required for synthesis of sphingolipid metabolism inhibitors in diverse species of the filamentous fungus Fusarium.</title>
        <authorList>
            <person name="Kim H.S."/>
            <person name="Lohmar J.M."/>
            <person name="Busman M."/>
            <person name="Brown D.W."/>
            <person name="Naumann T.A."/>
            <person name="Divon H.H."/>
            <person name="Lysoe E."/>
            <person name="Uhlig S."/>
            <person name="Proctor R.H."/>
        </authorList>
    </citation>
    <scope>NUCLEOTIDE SEQUENCE</scope>
    <source>
        <strain evidence="1">NRRL 22465</strain>
    </source>
</reference>
<comment type="caution">
    <text evidence="1">The sequence shown here is derived from an EMBL/GenBank/DDBJ whole genome shotgun (WGS) entry which is preliminary data.</text>
</comment>
<dbReference type="OrthoDB" id="3431997at2759"/>
<gene>
    <name evidence="1" type="ORF">FZEAL_6948</name>
</gene>
<keyword evidence="2" id="KW-1185">Reference proteome</keyword>
<accession>A0A8H4UGX0</accession>
<protein>
    <submittedName>
        <fullName evidence="1">Uncharacterized protein</fullName>
    </submittedName>
</protein>
<dbReference type="Proteomes" id="UP000635477">
    <property type="component" value="Unassembled WGS sequence"/>
</dbReference>
<sequence length="252" mass="27523">MGHSDSKLLPPPQISAASAQRGIPPVIQVSYKKSWTKILALLGEPDSDPIYSVSLPGGWYGDLIFHDGPDDEQPELARATREGKWGADFSIALPQIPDAGSSNGRETLRYKVGRRERYWFGMEVGEGANRHIERFEWRRSHGKDIKSVGQSSWGWKLVRIGGGTQKEADSGSDDEQTRKDGFTSDGKEIVAVWADAKSWKGVSKVGEFQLRGSGATGELGTQWALMAIVSYMCMWQKTMQSATSAGTAAAVS</sequence>
<dbReference type="EMBL" id="JABEYC010000545">
    <property type="protein sequence ID" value="KAF4976372.1"/>
    <property type="molecule type" value="Genomic_DNA"/>
</dbReference>
<evidence type="ECO:0000313" key="2">
    <source>
        <dbReference type="Proteomes" id="UP000635477"/>
    </source>
</evidence>